<organism evidence="2 3">
    <name type="scientific">Pseudoxanthomonas indica</name>
    <dbReference type="NCBI Taxonomy" id="428993"/>
    <lineage>
        <taxon>Bacteria</taxon>
        <taxon>Pseudomonadati</taxon>
        <taxon>Pseudomonadota</taxon>
        <taxon>Gammaproteobacteria</taxon>
        <taxon>Lysobacterales</taxon>
        <taxon>Lysobacteraceae</taxon>
        <taxon>Pseudoxanthomonas</taxon>
    </lineage>
</organism>
<protein>
    <recommendedName>
        <fullName evidence="4">DUF2884 family protein</fullName>
    </recommendedName>
</protein>
<gene>
    <name evidence="2" type="ORF">SAMN06296058_0113</name>
</gene>
<accession>A0A1T5INM1</accession>
<dbReference type="PROSITE" id="PS51257">
    <property type="entry name" value="PROKAR_LIPOPROTEIN"/>
    <property type="match status" value="1"/>
</dbReference>
<feature type="signal peptide" evidence="1">
    <location>
        <begin position="1"/>
        <end position="15"/>
    </location>
</feature>
<dbReference type="Pfam" id="PF11101">
    <property type="entry name" value="DUF2884"/>
    <property type="match status" value="2"/>
</dbReference>
<reference evidence="2 3" key="1">
    <citation type="submission" date="2017-02" db="EMBL/GenBank/DDBJ databases">
        <authorList>
            <person name="Peterson S.W."/>
        </authorList>
    </citation>
    <scope>NUCLEOTIDE SEQUENCE [LARGE SCALE GENOMIC DNA]</scope>
    <source>
        <strain evidence="2 3">P15</strain>
    </source>
</reference>
<dbReference type="Proteomes" id="UP000190341">
    <property type="component" value="Unassembled WGS sequence"/>
</dbReference>
<dbReference type="InterPro" id="IPR021307">
    <property type="entry name" value="DUF2884"/>
</dbReference>
<name>A0A1T5INM1_9GAMM</name>
<dbReference type="OrthoDB" id="6057407at2"/>
<evidence type="ECO:0000313" key="3">
    <source>
        <dbReference type="Proteomes" id="UP000190341"/>
    </source>
</evidence>
<dbReference type="STRING" id="428993.SAMN06296058_0113"/>
<dbReference type="RefSeq" id="WP_079722558.1">
    <property type="nucleotide sequence ID" value="NZ_BMCL01000003.1"/>
</dbReference>
<keyword evidence="3" id="KW-1185">Reference proteome</keyword>
<evidence type="ECO:0000313" key="2">
    <source>
        <dbReference type="EMBL" id="SKC40756.1"/>
    </source>
</evidence>
<feature type="chain" id="PRO_5011984475" description="DUF2884 family protein" evidence="1">
    <location>
        <begin position="16"/>
        <end position="177"/>
    </location>
</feature>
<sequence length="177" mass="18534">MKRALLMIPLVLALAACKPDTTVNTDTGKIARLGNGVLTLQSDGVPKATISANGDLTIDGKAVSLDAQQRALTTAYYKELDGITQAGIAIGKQGAQLAGKAVGEAMRGVLSGDTDQIGNKVEAEAKQIEAKAKQICTHLSGLRKAQDALAAQLPEFRPYANIDQQDIDDCGKDEDEG</sequence>
<evidence type="ECO:0000256" key="1">
    <source>
        <dbReference type="SAM" id="SignalP"/>
    </source>
</evidence>
<evidence type="ECO:0008006" key="4">
    <source>
        <dbReference type="Google" id="ProtNLM"/>
    </source>
</evidence>
<proteinExistence type="predicted"/>
<dbReference type="AlphaFoldDB" id="A0A1T5INM1"/>
<keyword evidence="1" id="KW-0732">Signal</keyword>
<dbReference type="EMBL" id="FUZV01000001">
    <property type="protein sequence ID" value="SKC40756.1"/>
    <property type="molecule type" value="Genomic_DNA"/>
</dbReference>